<organism evidence="1">
    <name type="scientific">marine sediment metagenome</name>
    <dbReference type="NCBI Taxonomy" id="412755"/>
    <lineage>
        <taxon>unclassified sequences</taxon>
        <taxon>metagenomes</taxon>
        <taxon>ecological metagenomes</taxon>
    </lineage>
</organism>
<dbReference type="Pfam" id="PF13599">
    <property type="entry name" value="Pentapeptide_4"/>
    <property type="match status" value="1"/>
</dbReference>
<gene>
    <name evidence="1" type="ORF">S01H4_52686</name>
</gene>
<dbReference type="EMBL" id="BART01030130">
    <property type="protein sequence ID" value="GAH14511.1"/>
    <property type="molecule type" value="Genomic_DNA"/>
</dbReference>
<comment type="caution">
    <text evidence="1">The sequence shown here is derived from an EMBL/GenBank/DDBJ whole genome shotgun (WGS) entry which is preliminary data.</text>
</comment>
<dbReference type="InterPro" id="IPR001646">
    <property type="entry name" value="5peptide_repeat"/>
</dbReference>
<accession>X1D129</accession>
<dbReference type="PANTHER" id="PTHR42999:SF1">
    <property type="entry name" value="PENTAPEPTIDE REPEAT-CONTAINING PROTEIN"/>
    <property type="match status" value="1"/>
</dbReference>
<proteinExistence type="predicted"/>
<dbReference type="PANTHER" id="PTHR42999">
    <property type="entry name" value="ANTIBIOTIC RESISTANCE PROTEIN MCBG"/>
    <property type="match status" value="1"/>
</dbReference>
<feature type="non-terminal residue" evidence="1">
    <location>
        <position position="1"/>
    </location>
</feature>
<reference evidence="1" key="1">
    <citation type="journal article" date="2014" name="Front. Microbiol.">
        <title>High frequency of phylogenetically diverse reductive dehalogenase-homologous genes in deep subseafloor sedimentary metagenomes.</title>
        <authorList>
            <person name="Kawai M."/>
            <person name="Futagami T."/>
            <person name="Toyoda A."/>
            <person name="Takaki Y."/>
            <person name="Nishi S."/>
            <person name="Hori S."/>
            <person name="Arai W."/>
            <person name="Tsubouchi T."/>
            <person name="Morono Y."/>
            <person name="Uchiyama I."/>
            <person name="Ito T."/>
            <person name="Fujiyama A."/>
            <person name="Inagaki F."/>
            <person name="Takami H."/>
        </authorList>
    </citation>
    <scope>NUCLEOTIDE SEQUENCE</scope>
    <source>
        <strain evidence="1">Expedition CK06-06</strain>
    </source>
</reference>
<protein>
    <recommendedName>
        <fullName evidence="2">Pentapeptide repeat-containing protein</fullName>
    </recommendedName>
</protein>
<dbReference type="SUPFAM" id="SSF141571">
    <property type="entry name" value="Pentapeptide repeat-like"/>
    <property type="match status" value="1"/>
</dbReference>
<evidence type="ECO:0008006" key="2">
    <source>
        <dbReference type="Google" id="ProtNLM"/>
    </source>
</evidence>
<sequence length="158" mass="18440">ESIFENCKFRECEFLSCNLSNINFKSSNLQDMVFEDCKLLGVDWTKAKWPYVKLTSTLKFYQCNLRLNNFFEMNLIDTVFEECRLQESDFRGADLMGASLCYCDFEKSLLQHCNLTKADFTGSSNYNINPLENTIRKAKFSFPEVIGLLRDFDIEIAH</sequence>
<dbReference type="Pfam" id="PF00805">
    <property type="entry name" value="Pentapeptide"/>
    <property type="match status" value="1"/>
</dbReference>
<dbReference type="InterPro" id="IPR052949">
    <property type="entry name" value="PA_immunity-related"/>
</dbReference>
<dbReference type="Gene3D" id="2.160.20.80">
    <property type="entry name" value="E3 ubiquitin-protein ligase SopA"/>
    <property type="match status" value="1"/>
</dbReference>
<evidence type="ECO:0000313" key="1">
    <source>
        <dbReference type="EMBL" id="GAH14511.1"/>
    </source>
</evidence>
<dbReference type="AlphaFoldDB" id="X1D129"/>
<name>X1D129_9ZZZZ</name>